<evidence type="ECO:0000313" key="2">
    <source>
        <dbReference type="Proteomes" id="UP000799757"/>
    </source>
</evidence>
<dbReference type="AlphaFoldDB" id="A0A6A6WPY5"/>
<dbReference type="OrthoDB" id="4790878at2759"/>
<name>A0A6A6WPY5_9PLEO</name>
<gene>
    <name evidence="1" type="ORF">K505DRAFT_261048</name>
</gene>
<protein>
    <submittedName>
        <fullName evidence="1">Uncharacterized protein</fullName>
    </submittedName>
</protein>
<sequence>MDTSLLFRLPQELRDQIYEYVLHQSPGVLYQSSEEGADNFYRRTMARPRRSFINWLRSHWSRSRLVERARGPENNQLKYVCRRLYYETRGMDLRCNWIVFRDSASLSAVQQSVLLFRRCSLLRRFVIMSSPESFTAEYGQLNLSELIGYCTADPAVMVRVHIPYWSQANPNFVFLGLAYLFTLRGDASLITRLAQSTSVSYLSDSVSEILTTSLAVPPNFRFFPREESLDIDAVQCGLRRSTMPNPHAAIGDVRKLVEQWFMNGL</sequence>
<reference evidence="1" key="1">
    <citation type="journal article" date="2020" name="Stud. Mycol.">
        <title>101 Dothideomycetes genomes: a test case for predicting lifestyles and emergence of pathogens.</title>
        <authorList>
            <person name="Haridas S."/>
            <person name="Albert R."/>
            <person name="Binder M."/>
            <person name="Bloem J."/>
            <person name="Labutti K."/>
            <person name="Salamov A."/>
            <person name="Andreopoulos B."/>
            <person name="Baker S."/>
            <person name="Barry K."/>
            <person name="Bills G."/>
            <person name="Bluhm B."/>
            <person name="Cannon C."/>
            <person name="Castanera R."/>
            <person name="Culley D."/>
            <person name="Daum C."/>
            <person name="Ezra D."/>
            <person name="Gonzalez J."/>
            <person name="Henrissat B."/>
            <person name="Kuo A."/>
            <person name="Liang C."/>
            <person name="Lipzen A."/>
            <person name="Lutzoni F."/>
            <person name="Magnuson J."/>
            <person name="Mondo S."/>
            <person name="Nolan M."/>
            <person name="Ohm R."/>
            <person name="Pangilinan J."/>
            <person name="Park H.-J."/>
            <person name="Ramirez L."/>
            <person name="Alfaro M."/>
            <person name="Sun H."/>
            <person name="Tritt A."/>
            <person name="Yoshinaga Y."/>
            <person name="Zwiers L.-H."/>
            <person name="Turgeon B."/>
            <person name="Goodwin S."/>
            <person name="Spatafora J."/>
            <person name="Crous P."/>
            <person name="Grigoriev I."/>
        </authorList>
    </citation>
    <scope>NUCLEOTIDE SEQUENCE</scope>
    <source>
        <strain evidence="1">CBS 109.77</strain>
    </source>
</reference>
<evidence type="ECO:0000313" key="1">
    <source>
        <dbReference type="EMBL" id="KAF2785907.1"/>
    </source>
</evidence>
<dbReference type="EMBL" id="MU002613">
    <property type="protein sequence ID" value="KAF2785907.1"/>
    <property type="molecule type" value="Genomic_DNA"/>
</dbReference>
<accession>A0A6A6WPY5</accession>
<proteinExistence type="predicted"/>
<dbReference type="Proteomes" id="UP000799757">
    <property type="component" value="Unassembled WGS sequence"/>
</dbReference>
<keyword evidence="2" id="KW-1185">Reference proteome</keyword>
<organism evidence="1 2">
    <name type="scientific">Melanomma pulvis-pyrius CBS 109.77</name>
    <dbReference type="NCBI Taxonomy" id="1314802"/>
    <lineage>
        <taxon>Eukaryota</taxon>
        <taxon>Fungi</taxon>
        <taxon>Dikarya</taxon>
        <taxon>Ascomycota</taxon>
        <taxon>Pezizomycotina</taxon>
        <taxon>Dothideomycetes</taxon>
        <taxon>Pleosporomycetidae</taxon>
        <taxon>Pleosporales</taxon>
        <taxon>Melanommataceae</taxon>
        <taxon>Melanomma</taxon>
    </lineage>
</organism>
<dbReference type="PANTHER" id="PTHR38790">
    <property type="entry name" value="2EXR DOMAIN-CONTAINING PROTEIN-RELATED"/>
    <property type="match status" value="1"/>
</dbReference>